<dbReference type="Proteomes" id="UP000238479">
    <property type="component" value="Chromosome 2"/>
</dbReference>
<evidence type="ECO:0000313" key="2">
    <source>
        <dbReference type="Proteomes" id="UP000238479"/>
    </source>
</evidence>
<reference evidence="1 2" key="1">
    <citation type="journal article" date="2018" name="Nat. Genet.">
        <title>The Rosa genome provides new insights in the design of modern roses.</title>
        <authorList>
            <person name="Bendahmane M."/>
        </authorList>
    </citation>
    <scope>NUCLEOTIDE SEQUENCE [LARGE SCALE GENOMIC DNA]</scope>
    <source>
        <strain evidence="2">cv. Old Blush</strain>
    </source>
</reference>
<dbReference type="AlphaFoldDB" id="A0A2P6RN94"/>
<keyword evidence="2" id="KW-1185">Reference proteome</keyword>
<proteinExistence type="predicted"/>
<sequence>MPSPPPVITLVWFYVHYFISNMEERTSRHDEKEKRKILVFYMNLCSAW</sequence>
<name>A0A2P6RN94_ROSCH</name>
<dbReference type="EMBL" id="PDCK01000040">
    <property type="protein sequence ID" value="PRQ47902.1"/>
    <property type="molecule type" value="Genomic_DNA"/>
</dbReference>
<evidence type="ECO:0000313" key="1">
    <source>
        <dbReference type="EMBL" id="PRQ47902.1"/>
    </source>
</evidence>
<accession>A0A2P6RN94</accession>
<comment type="caution">
    <text evidence="1">The sequence shown here is derived from an EMBL/GenBank/DDBJ whole genome shotgun (WGS) entry which is preliminary data.</text>
</comment>
<protein>
    <submittedName>
        <fullName evidence="1">Uncharacterized protein</fullName>
    </submittedName>
</protein>
<gene>
    <name evidence="1" type="ORF">RchiOBHm_Chr2g0104771</name>
</gene>
<organism evidence="1 2">
    <name type="scientific">Rosa chinensis</name>
    <name type="common">China rose</name>
    <dbReference type="NCBI Taxonomy" id="74649"/>
    <lineage>
        <taxon>Eukaryota</taxon>
        <taxon>Viridiplantae</taxon>
        <taxon>Streptophyta</taxon>
        <taxon>Embryophyta</taxon>
        <taxon>Tracheophyta</taxon>
        <taxon>Spermatophyta</taxon>
        <taxon>Magnoliopsida</taxon>
        <taxon>eudicotyledons</taxon>
        <taxon>Gunneridae</taxon>
        <taxon>Pentapetalae</taxon>
        <taxon>rosids</taxon>
        <taxon>fabids</taxon>
        <taxon>Rosales</taxon>
        <taxon>Rosaceae</taxon>
        <taxon>Rosoideae</taxon>
        <taxon>Rosoideae incertae sedis</taxon>
        <taxon>Rosa</taxon>
    </lineage>
</organism>
<dbReference type="Gramene" id="PRQ47902">
    <property type="protein sequence ID" value="PRQ47902"/>
    <property type="gene ID" value="RchiOBHm_Chr2g0104771"/>
</dbReference>